<evidence type="ECO:0000313" key="6">
    <source>
        <dbReference type="Proteomes" id="UP000801492"/>
    </source>
</evidence>
<keyword evidence="1 2" id="KW-0963">Cytoplasm</keyword>
<evidence type="ECO:0000313" key="5">
    <source>
        <dbReference type="EMBL" id="KAF2903172.1"/>
    </source>
</evidence>
<dbReference type="InterPro" id="IPR028275">
    <property type="entry name" value="CLU_N"/>
</dbReference>
<evidence type="ECO:0000256" key="1">
    <source>
        <dbReference type="ARBA" id="ARBA00022490"/>
    </source>
</evidence>
<comment type="subcellular location">
    <subcellularLocation>
        <location evidence="2">Cytoplasm</location>
    </subcellularLocation>
</comment>
<organism evidence="5 6">
    <name type="scientific">Ignelater luminosus</name>
    <name type="common">Cucubano</name>
    <name type="synonym">Pyrophorus luminosus</name>
    <dbReference type="NCBI Taxonomy" id="2038154"/>
    <lineage>
        <taxon>Eukaryota</taxon>
        <taxon>Metazoa</taxon>
        <taxon>Ecdysozoa</taxon>
        <taxon>Arthropoda</taxon>
        <taxon>Hexapoda</taxon>
        <taxon>Insecta</taxon>
        <taxon>Pterygota</taxon>
        <taxon>Neoptera</taxon>
        <taxon>Endopterygota</taxon>
        <taxon>Coleoptera</taxon>
        <taxon>Polyphaga</taxon>
        <taxon>Elateriformia</taxon>
        <taxon>Elateroidea</taxon>
        <taxon>Elateridae</taxon>
        <taxon>Agrypninae</taxon>
        <taxon>Pyrophorini</taxon>
        <taxon>Ignelater</taxon>
    </lineage>
</organism>
<gene>
    <name evidence="5" type="ORF">ILUMI_03010</name>
</gene>
<dbReference type="FunFam" id="3.30.2280.10:FF:000001">
    <property type="entry name" value="Clustered mitochondria (CluA/CLU1) homolog"/>
    <property type="match status" value="1"/>
</dbReference>
<dbReference type="FunFam" id="1.25.40.10:FF:000099">
    <property type="entry name" value="Clustered mitochondria protein homolog"/>
    <property type="match status" value="1"/>
</dbReference>
<feature type="coiled-coil region" evidence="2">
    <location>
        <begin position="1272"/>
        <end position="1308"/>
    </location>
</feature>
<dbReference type="Pfam" id="PF05303">
    <property type="entry name" value="GSKIP_dom"/>
    <property type="match status" value="1"/>
</dbReference>
<dbReference type="InterPro" id="IPR023231">
    <property type="entry name" value="GSKIP_dom_sf"/>
</dbReference>
<dbReference type="SUPFAM" id="SSF103107">
    <property type="entry name" value="Hypothetical protein c14orf129, hspc210"/>
    <property type="match status" value="1"/>
</dbReference>
<reference evidence="5" key="1">
    <citation type="submission" date="2019-08" db="EMBL/GenBank/DDBJ databases">
        <title>The genome of the North American firefly Photinus pyralis.</title>
        <authorList>
            <consortium name="Photinus pyralis genome working group"/>
            <person name="Fallon T.R."/>
            <person name="Sander Lower S.E."/>
            <person name="Weng J.-K."/>
        </authorList>
    </citation>
    <scope>NUCLEOTIDE SEQUENCE</scope>
    <source>
        <strain evidence="5">TRF0915ILg1</strain>
        <tissue evidence="5">Whole body</tissue>
    </source>
</reference>
<dbReference type="GO" id="GO:0048312">
    <property type="term" value="P:intracellular distribution of mitochondria"/>
    <property type="evidence" value="ECO:0007669"/>
    <property type="project" value="TreeGrafter"/>
</dbReference>
<keyword evidence="2" id="KW-0175">Coiled coil</keyword>
<dbReference type="GO" id="GO:0007005">
    <property type="term" value="P:mitochondrion organization"/>
    <property type="evidence" value="ECO:0007669"/>
    <property type="project" value="UniProtKB-UniRule"/>
</dbReference>
<dbReference type="GO" id="GO:0005737">
    <property type="term" value="C:cytoplasm"/>
    <property type="evidence" value="ECO:0007669"/>
    <property type="project" value="UniProtKB-SubCell"/>
</dbReference>
<accession>A0A8K0DHB4</accession>
<dbReference type="EMBL" id="VTPC01001089">
    <property type="protein sequence ID" value="KAF2903172.1"/>
    <property type="molecule type" value="Genomic_DNA"/>
</dbReference>
<dbReference type="InterPro" id="IPR027523">
    <property type="entry name" value="CLU_prot"/>
</dbReference>
<name>A0A8K0DHB4_IGNLU</name>
<dbReference type="Gene3D" id="1.25.40.10">
    <property type="entry name" value="Tetratricopeptide repeat domain"/>
    <property type="match status" value="1"/>
</dbReference>
<dbReference type="HAMAP" id="MF_03013">
    <property type="entry name" value="CLU"/>
    <property type="match status" value="1"/>
</dbReference>
<dbReference type="PROSITE" id="PS51823">
    <property type="entry name" value="CLU"/>
    <property type="match status" value="1"/>
</dbReference>
<evidence type="ECO:0000256" key="2">
    <source>
        <dbReference type="HAMAP-Rule" id="MF_03013"/>
    </source>
</evidence>
<dbReference type="InterPro" id="IPR007967">
    <property type="entry name" value="GSKIP_dom"/>
</dbReference>
<comment type="function">
    <text evidence="2">mRNA-binding protein involved in proper cytoplasmic distribution of mitochondria.</text>
</comment>
<comment type="similarity">
    <text evidence="2">Belongs to the CLU family.</text>
</comment>
<dbReference type="PANTHER" id="PTHR12601:SF6">
    <property type="entry name" value="CLUSTERED MITOCHONDRIA PROTEIN HOMOLOG"/>
    <property type="match status" value="1"/>
</dbReference>
<feature type="region of interest" description="Disordered" evidence="3">
    <location>
        <begin position="678"/>
        <end position="699"/>
    </location>
</feature>
<feature type="compositionally biased region" description="Basic and acidic residues" evidence="3">
    <location>
        <begin position="52"/>
        <end position="72"/>
    </location>
</feature>
<dbReference type="InterPro" id="IPR025697">
    <property type="entry name" value="CLU_dom"/>
</dbReference>
<dbReference type="Pfam" id="PF13374">
    <property type="entry name" value="TPR_10"/>
    <property type="match status" value="1"/>
</dbReference>
<dbReference type="Pfam" id="PF15044">
    <property type="entry name" value="CLU_N"/>
    <property type="match status" value="1"/>
</dbReference>
<dbReference type="SUPFAM" id="SSF48452">
    <property type="entry name" value="TPR-like"/>
    <property type="match status" value="2"/>
</dbReference>
<dbReference type="Pfam" id="PF13236">
    <property type="entry name" value="CLU"/>
    <property type="match status" value="1"/>
</dbReference>
<proteinExistence type="inferred from homology"/>
<dbReference type="Pfam" id="PF12807">
    <property type="entry name" value="eIF3_p135"/>
    <property type="match status" value="1"/>
</dbReference>
<feature type="compositionally biased region" description="Polar residues" evidence="3">
    <location>
        <begin position="30"/>
        <end position="51"/>
    </location>
</feature>
<comment type="caution">
    <text evidence="5">The sequence shown here is derived from an EMBL/GenBank/DDBJ whole genome shotgun (WGS) entry which is preliminary data.</text>
</comment>
<evidence type="ECO:0000259" key="4">
    <source>
        <dbReference type="PROSITE" id="PS51823"/>
    </source>
</evidence>
<sequence>MALGANVTETEDNSVKKNVPNDSDKCKTIGNENVITSDPIKSTAEENQNNEIDNKEKSKNDTEKVDTSAESDTKKDEVVFIQDLGFSVKIVSPGAEPFDIQVSSMELVQEIHQLLMDREDTCHRTCFSLQLDGNTLDNFAELKNIEGLKEGSVIKVVEEPYTMREARIHVRHVRDLLKSLDPADAYNGIECSSLTFLNTVTQGDILEKKKMRPESVDCTPSDYIMPDSKERPLSALQPQLKDQKVPQCVKVITTSAWNPPPGHRKIHGDLMYLYVVTLEDKHYHISACSRGFYINQSTDQEFNPKAATPSHLCHSLIELLNQISPLFKRNFALLQKKRNQRHPFERVATPYQVYVWTAPMMDHTIDAIRAEDTFSSKLGYEEHIPGQTRDWNEELQTTRELPRKTLPERLLRERAIFKVHSDFVAAATRGAMAVIDGNVMAINPGEEAKMQMFIWNNIFFSLGFDVRDHYKELGGDAAAFVAPRNDLQGVRVYSAVDLPGLYTLGTVVIDYRGYRVTAQSIIPGILEREQEQSVVYGSIDFGKTVLTHPKYLELLNKAGQQLKILPHHVLNDKNEAVELCSSVECKGIIGNDGRHYILDLLRTFPPDVNFLNVNEELSKEAKRLGFPIEHKHKLCCLRQELIDSFVDSRYIMFIKYAAYHLQQLNLCKGEELVNSIKEKEKVEETSNEEEKKKNDEIEPEEAKKIVESITDGNKLELEESTKNIVKTAALAVGSLKEMEFDIRFNPDVYSPGIRHCENLDPPIEKQRQLVKDAADFLHTVQIPTFIRDCLDHSSAPMDGFTLSEAMHNRGINMRYLGKVCNLIQKVKPLEYLYSIAVGEVILRALKHIFTTYLQGTELMNLSVAVAHFLNCFLYSGVINNVQQGVDDSKNNRKRNRRRGRNNPLVCVDSNEWASLTSKSLWAQLKSELKSYYDFDLLTSDIDSTIETYSLQKVSLLRSFCIKTGLQILLRDYNFDSKNKLIFFEEDILNIFPVVKHINPRATDAYNFYTTGQNKIQQGYLKDGYELISEALNLLNNVYGAMHPEIAQCLRMIARLNYIMGEHAEAMAFQQKAVLMSERVNGVDHPYTITEYAHLALYCFANSQVSTALKLLYRARYLALLVCGENHPEVALLDSNISLILHAVGEYELSLRFLEKALALNIKYYGQKSLKVAVSYHLVARTQSCMGNFRAALNNEKEAYAIYKQQLGDNHEKTKESSECLRHLTQQAVVLQKKMNEIYTGKNGASLPPIQIQPPSMGSVLDMLNVINGILFVQISQEDIENFKAEIEKQNLKEDVETQEQKAKVNEVESQ</sequence>
<dbReference type="GO" id="GO:0003729">
    <property type="term" value="F:mRNA binding"/>
    <property type="evidence" value="ECO:0007669"/>
    <property type="project" value="TreeGrafter"/>
</dbReference>
<dbReference type="CDD" id="cd15466">
    <property type="entry name" value="CLU-central"/>
    <property type="match status" value="1"/>
</dbReference>
<feature type="domain" description="Clu" evidence="4">
    <location>
        <begin position="369"/>
        <end position="611"/>
    </location>
</feature>
<protein>
    <recommendedName>
        <fullName evidence="2">Clustered mitochondria protein homolog</fullName>
    </recommendedName>
</protein>
<dbReference type="Gene3D" id="3.30.2280.10">
    <property type="entry name" value="Hypothetical protein (hspc210)"/>
    <property type="match status" value="1"/>
</dbReference>
<dbReference type="OrthoDB" id="1414216at2759"/>
<keyword evidence="6" id="KW-1185">Reference proteome</keyword>
<dbReference type="InterPro" id="IPR033646">
    <property type="entry name" value="CLU-central"/>
</dbReference>
<feature type="region of interest" description="Disordered" evidence="3">
    <location>
        <begin position="1"/>
        <end position="72"/>
    </location>
</feature>
<dbReference type="PANTHER" id="PTHR12601">
    <property type="entry name" value="EUKARYOTIC TRANSLATION INITIATION FACTOR 3 SUBUNIT EIF-3"/>
    <property type="match status" value="1"/>
</dbReference>
<dbReference type="Proteomes" id="UP000801492">
    <property type="component" value="Unassembled WGS sequence"/>
</dbReference>
<dbReference type="Pfam" id="PF13424">
    <property type="entry name" value="TPR_12"/>
    <property type="match status" value="1"/>
</dbReference>
<dbReference type="InterPro" id="IPR011990">
    <property type="entry name" value="TPR-like_helical_dom_sf"/>
</dbReference>
<evidence type="ECO:0000256" key="3">
    <source>
        <dbReference type="SAM" id="MobiDB-lite"/>
    </source>
</evidence>
<keyword evidence="2" id="KW-0694">RNA-binding</keyword>